<dbReference type="NCBIfam" id="TIGR01685">
    <property type="entry name" value="MDP-1"/>
    <property type="match status" value="1"/>
</dbReference>
<evidence type="ECO:0000313" key="3">
    <source>
        <dbReference type="Proteomes" id="UP000094526"/>
    </source>
</evidence>
<dbReference type="AlphaFoldDB" id="A0A1C1CYU1"/>
<dbReference type="eggNOG" id="KOG4549">
    <property type="taxonomic scope" value="Eukaryota"/>
</dbReference>
<comment type="caution">
    <text evidence="2">The sequence shown here is derived from an EMBL/GenBank/DDBJ whole genome shotgun (WGS) entry which is preliminary data.</text>
</comment>
<reference evidence="3" key="1">
    <citation type="submission" date="2015-07" db="EMBL/GenBank/DDBJ databases">
        <authorList>
            <person name="Teixeira M.M."/>
            <person name="Souza R.C."/>
            <person name="Almeida L.G."/>
            <person name="Vicente V.A."/>
            <person name="de Hoog S."/>
            <person name="Bocca A.L."/>
            <person name="de Almeida S.R."/>
            <person name="Vasconcelos A.T."/>
            <person name="Felipe M.S."/>
        </authorList>
    </citation>
    <scope>NUCLEOTIDE SEQUENCE [LARGE SCALE GENOMIC DNA]</scope>
    <source>
        <strain evidence="3">KSF</strain>
    </source>
</reference>
<dbReference type="VEuPathDB" id="FungiDB:CLCR_10691"/>
<dbReference type="SFLD" id="SFLDS00003">
    <property type="entry name" value="Haloacid_Dehalogenase"/>
    <property type="match status" value="1"/>
</dbReference>
<feature type="region of interest" description="Disordered" evidence="1">
    <location>
        <begin position="248"/>
        <end position="268"/>
    </location>
</feature>
<dbReference type="Gene3D" id="3.40.50.1000">
    <property type="entry name" value="HAD superfamily/HAD-like"/>
    <property type="match status" value="1"/>
</dbReference>
<dbReference type="InterPro" id="IPR010033">
    <property type="entry name" value="HAD_SF_ppase_IIIC"/>
</dbReference>
<dbReference type="Pfam" id="PF12689">
    <property type="entry name" value="Acid_PPase"/>
    <property type="match status" value="1"/>
</dbReference>
<feature type="compositionally biased region" description="Basic and acidic residues" evidence="1">
    <location>
        <begin position="253"/>
        <end position="268"/>
    </location>
</feature>
<dbReference type="NCBIfam" id="TIGR01681">
    <property type="entry name" value="HAD-SF-IIIC"/>
    <property type="match status" value="1"/>
</dbReference>
<gene>
    <name evidence="2" type="ORF">CLCR_10691</name>
</gene>
<dbReference type="InterPro" id="IPR010036">
    <property type="entry name" value="MDP_1_eu_arc"/>
</dbReference>
<dbReference type="EMBL" id="LGRB01000008">
    <property type="protein sequence ID" value="OCT53709.1"/>
    <property type="molecule type" value="Genomic_DNA"/>
</dbReference>
<name>A0A1C1CYU1_9EURO</name>
<keyword evidence="3" id="KW-1185">Reference proteome</keyword>
<evidence type="ECO:0000256" key="1">
    <source>
        <dbReference type="SAM" id="MobiDB-lite"/>
    </source>
</evidence>
<dbReference type="Proteomes" id="UP000094526">
    <property type="component" value="Unassembled WGS sequence"/>
</dbReference>
<dbReference type="SUPFAM" id="SSF56784">
    <property type="entry name" value="HAD-like"/>
    <property type="match status" value="1"/>
</dbReference>
<dbReference type="SFLD" id="SFLDG01129">
    <property type="entry name" value="C1.5:_HAD__Beta-PGM__Phosphata"/>
    <property type="match status" value="1"/>
</dbReference>
<proteinExistence type="predicted"/>
<sequence length="268" mass="30289">MPRSTRKQTHQHVVPTESPIIPSTFTDSLPLPSLIVFDLDYTLWPFWVDTHVSSPVKPAVPTTSQSKDNTSGAPQINTKMLDRWGESFTFYPQVPAILASAREKGIVMSLASRTHAPELAAEMLRGLQVPFPGTTTMTTTTGEDYDAKDRPRKALKAWSFFTHPQIYPGTKTTHFRKIQQQLGKPSRSDQNPLQGRTVPFEDMLFFDDEGRNRNVETDLGVTFWLVPDGVDCDEVDRGVWEWRRRRGITPKDLPGRDGEQHNVAELEG</sequence>
<dbReference type="GO" id="GO:0003993">
    <property type="term" value="F:acid phosphatase activity"/>
    <property type="evidence" value="ECO:0007669"/>
    <property type="project" value="TreeGrafter"/>
</dbReference>
<organism evidence="2 3">
    <name type="scientific">Cladophialophora carrionii</name>
    <dbReference type="NCBI Taxonomy" id="86049"/>
    <lineage>
        <taxon>Eukaryota</taxon>
        <taxon>Fungi</taxon>
        <taxon>Dikarya</taxon>
        <taxon>Ascomycota</taxon>
        <taxon>Pezizomycotina</taxon>
        <taxon>Eurotiomycetes</taxon>
        <taxon>Chaetothyriomycetidae</taxon>
        <taxon>Chaetothyriales</taxon>
        <taxon>Herpotrichiellaceae</taxon>
        <taxon>Cladophialophora</taxon>
    </lineage>
</organism>
<dbReference type="VEuPathDB" id="FungiDB:G647_00648"/>
<dbReference type="InterPro" id="IPR036412">
    <property type="entry name" value="HAD-like_sf"/>
</dbReference>
<accession>A0A1C1CYU1</accession>
<dbReference type="SFLD" id="SFLDG01131">
    <property type="entry name" value="C1.5.2:_MDP_Like"/>
    <property type="match status" value="1"/>
</dbReference>
<dbReference type="PANTHER" id="PTHR17901">
    <property type="entry name" value="MAGNESIUM-DEPENDENT PHOSPHATASE 1 MDP1"/>
    <property type="match status" value="1"/>
</dbReference>
<dbReference type="STRING" id="86049.A0A1C1CYU1"/>
<evidence type="ECO:0000313" key="2">
    <source>
        <dbReference type="EMBL" id="OCT53709.1"/>
    </source>
</evidence>
<dbReference type="PANTHER" id="PTHR17901:SF14">
    <property type="entry name" value="MAGNESIUM-DEPENDENT PHOSPHATASE 1"/>
    <property type="match status" value="1"/>
</dbReference>
<protein>
    <submittedName>
        <fullName evidence="2">Putative magnesium-dependent phosphatase P8B7.31</fullName>
    </submittedName>
</protein>
<dbReference type="OrthoDB" id="2865258at2759"/>
<dbReference type="InterPro" id="IPR023214">
    <property type="entry name" value="HAD_sf"/>
</dbReference>